<sequence length="166" mass="18453">MGCGKSKHDVASDNTLQRKKSSKTGQKNWTETKDNNVDNVVSSEVEQNNNENVKETGVGGKADESNNEKDKCFDVKEDKALEEKSKGAEETTQKRENVDVKEPISDKDDPSLKENDAPAIALEEEKKGENQKDEVETKGTVQEETLTKEEETKDTIVPTAEGEEKH</sequence>
<feature type="region of interest" description="Disordered" evidence="1">
    <location>
        <begin position="1"/>
        <end position="166"/>
    </location>
</feature>
<evidence type="ECO:0000313" key="3">
    <source>
        <dbReference type="Proteomes" id="UP000447434"/>
    </source>
</evidence>
<dbReference type="Proteomes" id="UP000447434">
    <property type="component" value="Chromosome 7"/>
</dbReference>
<evidence type="ECO:0000256" key="1">
    <source>
        <dbReference type="SAM" id="MobiDB-lite"/>
    </source>
</evidence>
<feature type="compositionally biased region" description="Basic and acidic residues" evidence="1">
    <location>
        <begin position="145"/>
        <end position="154"/>
    </location>
</feature>
<name>A0A6A4Q7H9_LUPAL</name>
<protein>
    <submittedName>
        <fullName evidence="2">Uncharacterized protein</fullName>
    </submittedName>
</protein>
<reference evidence="3" key="1">
    <citation type="journal article" date="2020" name="Nat. Commun.">
        <title>Genome sequence of the cluster root forming white lupin.</title>
        <authorList>
            <person name="Hufnagel B."/>
            <person name="Marques A."/>
            <person name="Soriano A."/>
            <person name="Marques L."/>
            <person name="Divol F."/>
            <person name="Doumas P."/>
            <person name="Sallet E."/>
            <person name="Mancinotti D."/>
            <person name="Carrere S."/>
            <person name="Marande W."/>
            <person name="Arribat S."/>
            <person name="Keller J."/>
            <person name="Huneau C."/>
            <person name="Blein T."/>
            <person name="Aime D."/>
            <person name="Laguerre M."/>
            <person name="Taylor J."/>
            <person name="Schubert V."/>
            <person name="Nelson M."/>
            <person name="Geu-Flores F."/>
            <person name="Crespi M."/>
            <person name="Gallardo-Guerrero K."/>
            <person name="Delaux P.-M."/>
            <person name="Salse J."/>
            <person name="Berges H."/>
            <person name="Guyot R."/>
            <person name="Gouzy J."/>
            <person name="Peret B."/>
        </authorList>
    </citation>
    <scope>NUCLEOTIDE SEQUENCE [LARGE SCALE GENOMIC DNA]</scope>
    <source>
        <strain evidence="3">cv. Amiga</strain>
    </source>
</reference>
<gene>
    <name evidence="2" type="ORF">Lalb_Chr07g0177581</name>
</gene>
<feature type="compositionally biased region" description="Low complexity" evidence="1">
    <location>
        <begin position="37"/>
        <end position="51"/>
    </location>
</feature>
<accession>A0A6A4Q7H9</accession>
<organism evidence="2 3">
    <name type="scientific">Lupinus albus</name>
    <name type="common">White lupine</name>
    <name type="synonym">Lupinus termis</name>
    <dbReference type="NCBI Taxonomy" id="3870"/>
    <lineage>
        <taxon>Eukaryota</taxon>
        <taxon>Viridiplantae</taxon>
        <taxon>Streptophyta</taxon>
        <taxon>Embryophyta</taxon>
        <taxon>Tracheophyta</taxon>
        <taxon>Spermatophyta</taxon>
        <taxon>Magnoliopsida</taxon>
        <taxon>eudicotyledons</taxon>
        <taxon>Gunneridae</taxon>
        <taxon>Pentapetalae</taxon>
        <taxon>rosids</taxon>
        <taxon>fabids</taxon>
        <taxon>Fabales</taxon>
        <taxon>Fabaceae</taxon>
        <taxon>Papilionoideae</taxon>
        <taxon>50 kb inversion clade</taxon>
        <taxon>genistoids sensu lato</taxon>
        <taxon>core genistoids</taxon>
        <taxon>Genisteae</taxon>
        <taxon>Lupinus</taxon>
    </lineage>
</organism>
<dbReference type="EMBL" id="WOCE01000007">
    <property type="protein sequence ID" value="KAE9609583.1"/>
    <property type="molecule type" value="Genomic_DNA"/>
</dbReference>
<dbReference type="OrthoDB" id="10429200at2759"/>
<proteinExistence type="predicted"/>
<dbReference type="AlphaFoldDB" id="A0A6A4Q7H9"/>
<keyword evidence="3" id="KW-1185">Reference proteome</keyword>
<evidence type="ECO:0000313" key="2">
    <source>
        <dbReference type="EMBL" id="KAE9609583.1"/>
    </source>
</evidence>
<comment type="caution">
    <text evidence="2">The sequence shown here is derived from an EMBL/GenBank/DDBJ whole genome shotgun (WGS) entry which is preliminary data.</text>
</comment>
<feature type="compositionally biased region" description="Basic and acidic residues" evidence="1">
    <location>
        <begin position="61"/>
        <end position="116"/>
    </location>
</feature>
<feature type="compositionally biased region" description="Basic and acidic residues" evidence="1">
    <location>
        <begin position="1"/>
        <end position="11"/>
    </location>
</feature>
<feature type="compositionally biased region" description="Basic and acidic residues" evidence="1">
    <location>
        <begin position="123"/>
        <end position="137"/>
    </location>
</feature>